<evidence type="ECO:0000313" key="12">
    <source>
        <dbReference type="Proteomes" id="UP000325579"/>
    </source>
</evidence>
<dbReference type="InterPro" id="IPR001365">
    <property type="entry name" value="A_deaminase_dom"/>
</dbReference>
<dbReference type="Pfam" id="PF00962">
    <property type="entry name" value="A_deaminase"/>
    <property type="match status" value="1"/>
</dbReference>
<evidence type="ECO:0000256" key="6">
    <source>
        <dbReference type="ARBA" id="ARBA00022723"/>
    </source>
</evidence>
<dbReference type="Gene3D" id="3.20.20.140">
    <property type="entry name" value="Metal-dependent hydrolases"/>
    <property type="match status" value="1"/>
</dbReference>
<proteinExistence type="inferred from homology"/>
<reference evidence="11 12" key="1">
    <citation type="submission" date="2019-04" db="EMBL/GenBank/DDBJ databases">
        <authorList>
            <consortium name="DOE Joint Genome Institute"/>
            <person name="Mondo S."/>
            <person name="Kjaerbolling I."/>
            <person name="Vesth T."/>
            <person name="Frisvad J.C."/>
            <person name="Nybo J.L."/>
            <person name="Theobald S."/>
            <person name="Kildgaard S."/>
            <person name="Isbrandt T."/>
            <person name="Kuo A."/>
            <person name="Sato A."/>
            <person name="Lyhne E.K."/>
            <person name="Kogle M.E."/>
            <person name="Wiebenga A."/>
            <person name="Kun R.S."/>
            <person name="Lubbers R.J."/>
            <person name="Makela M.R."/>
            <person name="Barry K."/>
            <person name="Chovatia M."/>
            <person name="Clum A."/>
            <person name="Daum C."/>
            <person name="Haridas S."/>
            <person name="He G."/>
            <person name="LaButti K."/>
            <person name="Lipzen A."/>
            <person name="Riley R."/>
            <person name="Salamov A."/>
            <person name="Simmons B.A."/>
            <person name="Magnuson J.K."/>
            <person name="Henrissat B."/>
            <person name="Mortensen U.H."/>
            <person name="Larsen T.O."/>
            <person name="Devries R.P."/>
            <person name="Grigoriev I.V."/>
            <person name="Machida M."/>
            <person name="Baker S.E."/>
            <person name="Andersen M.R."/>
            <person name="Cantor M.N."/>
            <person name="Hua S.X."/>
        </authorList>
    </citation>
    <scope>NUCLEOTIDE SEQUENCE [LARGE SCALE GENOMIC DNA]</scope>
    <source>
        <strain evidence="11 12">CBS 119388</strain>
    </source>
</reference>
<dbReference type="GO" id="GO:0005576">
    <property type="term" value="C:extracellular region"/>
    <property type="evidence" value="ECO:0007669"/>
    <property type="project" value="UniProtKB-SubCell"/>
</dbReference>
<feature type="domain" description="Adenosine deaminase" evidence="10">
    <location>
        <begin position="232"/>
        <end position="481"/>
    </location>
</feature>
<evidence type="ECO:0000256" key="1">
    <source>
        <dbReference type="ARBA" id="ARBA00001947"/>
    </source>
</evidence>
<accession>A0A5N7DKS4</accession>
<dbReference type="GO" id="GO:0046872">
    <property type="term" value="F:metal ion binding"/>
    <property type="evidence" value="ECO:0007669"/>
    <property type="project" value="UniProtKB-KW"/>
</dbReference>
<comment type="similarity">
    <text evidence="3">Belongs to the metallo-dependent hydrolases superfamily. Adenosine and AMP deaminases family. ADGF subfamily.</text>
</comment>
<protein>
    <recommendedName>
        <fullName evidence="4">adenosine deaminase</fullName>
        <ecNumber evidence="4">3.5.4.4</ecNumber>
    </recommendedName>
</protein>
<evidence type="ECO:0000256" key="2">
    <source>
        <dbReference type="ARBA" id="ARBA00004613"/>
    </source>
</evidence>
<dbReference type="InterPro" id="IPR032466">
    <property type="entry name" value="Metal_Hydrolase"/>
</dbReference>
<keyword evidence="5" id="KW-0964">Secreted</keyword>
<dbReference type="EC" id="3.5.4.4" evidence="4"/>
<name>A0A5N7DKS4_9EURO</name>
<evidence type="ECO:0000256" key="3">
    <source>
        <dbReference type="ARBA" id="ARBA00006083"/>
    </source>
</evidence>
<keyword evidence="8" id="KW-0378">Hydrolase</keyword>
<dbReference type="GO" id="GO:0006154">
    <property type="term" value="P:adenosine catabolic process"/>
    <property type="evidence" value="ECO:0007669"/>
    <property type="project" value="TreeGrafter"/>
</dbReference>
<gene>
    <name evidence="11" type="ORF">BDV37DRAFT_269920</name>
</gene>
<evidence type="ECO:0000256" key="9">
    <source>
        <dbReference type="ARBA" id="ARBA00047764"/>
    </source>
</evidence>
<comment type="subcellular location">
    <subcellularLocation>
        <location evidence="2">Secreted</location>
    </subcellularLocation>
</comment>
<comment type="catalytic activity">
    <reaction evidence="9">
        <text>adenosine + H2O + H(+) = inosine + NH4(+)</text>
        <dbReference type="Rhea" id="RHEA:24408"/>
        <dbReference type="ChEBI" id="CHEBI:15377"/>
        <dbReference type="ChEBI" id="CHEBI:15378"/>
        <dbReference type="ChEBI" id="CHEBI:16335"/>
        <dbReference type="ChEBI" id="CHEBI:17596"/>
        <dbReference type="ChEBI" id="CHEBI:28938"/>
        <dbReference type="EC" id="3.5.4.4"/>
    </reaction>
</comment>
<dbReference type="SUPFAM" id="SSF51556">
    <property type="entry name" value="Metallo-dependent hydrolases"/>
    <property type="match status" value="1"/>
</dbReference>
<dbReference type="GO" id="GO:0046103">
    <property type="term" value="P:inosine biosynthetic process"/>
    <property type="evidence" value="ECO:0007669"/>
    <property type="project" value="TreeGrafter"/>
</dbReference>
<dbReference type="PANTHER" id="PTHR11409">
    <property type="entry name" value="ADENOSINE DEAMINASE"/>
    <property type="match status" value="1"/>
</dbReference>
<keyword evidence="6" id="KW-0479">Metal-binding</keyword>
<evidence type="ECO:0000313" key="11">
    <source>
        <dbReference type="EMBL" id="KAE8406593.1"/>
    </source>
</evidence>
<evidence type="ECO:0000256" key="5">
    <source>
        <dbReference type="ARBA" id="ARBA00022525"/>
    </source>
</evidence>
<dbReference type="RefSeq" id="XP_031943912.1">
    <property type="nucleotide sequence ID" value="XM_032084458.1"/>
</dbReference>
<dbReference type="Proteomes" id="UP000325579">
    <property type="component" value="Unassembled WGS sequence"/>
</dbReference>
<dbReference type="GO" id="GO:0004000">
    <property type="term" value="F:adenosine deaminase activity"/>
    <property type="evidence" value="ECO:0007669"/>
    <property type="project" value="TreeGrafter"/>
</dbReference>
<organism evidence="11 12">
    <name type="scientific">Aspergillus pseudonomiae</name>
    <dbReference type="NCBI Taxonomy" id="1506151"/>
    <lineage>
        <taxon>Eukaryota</taxon>
        <taxon>Fungi</taxon>
        <taxon>Dikarya</taxon>
        <taxon>Ascomycota</taxon>
        <taxon>Pezizomycotina</taxon>
        <taxon>Eurotiomycetes</taxon>
        <taxon>Eurotiomycetidae</taxon>
        <taxon>Eurotiales</taxon>
        <taxon>Aspergillaceae</taxon>
        <taxon>Aspergillus</taxon>
        <taxon>Aspergillus subgen. Circumdati</taxon>
    </lineage>
</organism>
<dbReference type="GeneID" id="43669149"/>
<sequence length="580" mass="66002">MSVYLMHDTRSLALRRTSKSFVSKGVPSRGNAVVDKYLQRRAALVQEEQEQRHDYQFRKLLSPTAIRACEIASQIRAREVKDVEEALHYRDNDDKAHHNKGDLHPKLWDIVKRMPKGSLLHAHLEAVFEVEYMIDQCMSTPGMYMTAEKPFLVSTDFQEAAFTFQYASSSGISEHQKQCNSIWMPNYESSSLIPVHIATASFPQGGKAGFRAWLKTRCVFMPEHLSTHDHHRSDRIWAVFGRVFPIIISILSYEPIFRRGFRRALSQLASDGVQYVEFRMGGWNHFQSEGSDVPSADPFNIYRVLEEEIRLFKASAEGKHFHGVRIIYAAKRSYNVEKIMDRMEMCIRLKLRFPAMICGFDLVAHATLVWFRRRCHDEGIDEIPLFLHAGECLGDGDATDQNLFDAILLGSRRIGHGFSLYKHPLLIDMIKQHRILIECCPISNKVLNLTNSIRSHPLPALLSRGVPVALCNDDPGIIGCNTGQHGGVNGLTNDIFLTVQALENLGLSGLGVMAENSVRWSCYEDQSTEEWQAGIQDGREGNGLKATRLQQWHVQFEEFCKWIVTEFGEAESEHTLHLSL</sequence>
<keyword evidence="12" id="KW-1185">Reference proteome</keyword>
<dbReference type="PANTHER" id="PTHR11409:SF39">
    <property type="entry name" value="ADENOSINE DEAMINASE 2"/>
    <property type="match status" value="1"/>
</dbReference>
<dbReference type="OrthoDB" id="7202371at2759"/>
<evidence type="ECO:0000256" key="8">
    <source>
        <dbReference type="ARBA" id="ARBA00022801"/>
    </source>
</evidence>
<evidence type="ECO:0000259" key="10">
    <source>
        <dbReference type="Pfam" id="PF00962"/>
    </source>
</evidence>
<evidence type="ECO:0000256" key="4">
    <source>
        <dbReference type="ARBA" id="ARBA00012784"/>
    </source>
</evidence>
<evidence type="ECO:0000256" key="7">
    <source>
        <dbReference type="ARBA" id="ARBA00022729"/>
    </source>
</evidence>
<comment type="cofactor">
    <cofactor evidence="1">
        <name>Zn(2+)</name>
        <dbReference type="ChEBI" id="CHEBI:29105"/>
    </cofactor>
</comment>
<dbReference type="AlphaFoldDB" id="A0A5N7DKS4"/>
<dbReference type="InterPro" id="IPR006330">
    <property type="entry name" value="Ado/ade_deaminase"/>
</dbReference>
<dbReference type="EMBL" id="ML736753">
    <property type="protein sequence ID" value="KAE8406593.1"/>
    <property type="molecule type" value="Genomic_DNA"/>
</dbReference>
<dbReference type="FunFam" id="3.20.20.140:FF:000017">
    <property type="entry name" value="Adenosine deaminase 2"/>
    <property type="match status" value="1"/>
</dbReference>
<keyword evidence="7" id="KW-0732">Signal</keyword>